<organism evidence="1 2">
    <name type="scientific">Desulfovibrio desulfuricans</name>
    <dbReference type="NCBI Taxonomy" id="876"/>
    <lineage>
        <taxon>Bacteria</taxon>
        <taxon>Pseudomonadati</taxon>
        <taxon>Thermodesulfobacteriota</taxon>
        <taxon>Desulfovibrionia</taxon>
        <taxon>Desulfovibrionales</taxon>
        <taxon>Desulfovibrionaceae</taxon>
        <taxon>Desulfovibrio</taxon>
    </lineage>
</organism>
<evidence type="ECO:0000313" key="1">
    <source>
        <dbReference type="EMBL" id="QCC85807.1"/>
    </source>
</evidence>
<dbReference type="EMBL" id="CP036295">
    <property type="protein sequence ID" value="QCC85807.1"/>
    <property type="molecule type" value="Genomic_DNA"/>
</dbReference>
<proteinExistence type="predicted"/>
<reference evidence="1 2" key="1">
    <citation type="submission" date="2019-02" db="EMBL/GenBank/DDBJ databases">
        <title>Complete Genome Sequence of Desulfovibrio desulfuricans IC1, a Sulfonate Utilizing Anaerobe.</title>
        <authorList>
            <person name="Day L.A."/>
            <person name="De Leon K.B."/>
            <person name="Wall J.D."/>
        </authorList>
    </citation>
    <scope>NUCLEOTIDE SEQUENCE [LARGE SCALE GENOMIC DNA]</scope>
    <source>
        <strain evidence="1 2">IC1</strain>
    </source>
</reference>
<gene>
    <name evidence="1" type="ORF">DDIC_07955</name>
</gene>
<accession>A0A4P7UJF1</accession>
<dbReference type="AlphaFoldDB" id="A0A4P7UJF1"/>
<dbReference type="Proteomes" id="UP000297065">
    <property type="component" value="Chromosome"/>
</dbReference>
<dbReference type="RefSeq" id="WP_136399944.1">
    <property type="nucleotide sequence ID" value="NZ_CP036295.1"/>
</dbReference>
<protein>
    <submittedName>
        <fullName evidence="1">Uncharacterized protein</fullName>
    </submittedName>
</protein>
<sequence length="89" mass="9851">MISSPHHSPTAARLPAGPPLAATKPIAALASLIPRDQQLSGVRDIHSSELAAPFVKGRIPDAFCQHDRQRAFLPQWITYGIFRTLKKWK</sequence>
<name>A0A4P7UJF1_DESDE</name>
<evidence type="ECO:0000313" key="2">
    <source>
        <dbReference type="Proteomes" id="UP000297065"/>
    </source>
</evidence>